<keyword evidence="1" id="KW-0808">Transferase</keyword>
<gene>
    <name evidence="3" type="ORF">FAP39_04985</name>
</gene>
<dbReference type="OrthoDB" id="9800698at2"/>
<feature type="repeat" description="TPR" evidence="2">
    <location>
        <begin position="217"/>
        <end position="250"/>
    </location>
</feature>
<feature type="repeat" description="TPR" evidence="2">
    <location>
        <begin position="285"/>
        <end position="318"/>
    </location>
</feature>
<protein>
    <submittedName>
        <fullName evidence="3">Tetratricopeptide repeat protein</fullName>
    </submittedName>
</protein>
<dbReference type="SUPFAM" id="SSF52540">
    <property type="entry name" value="P-loop containing nucleoside triphosphate hydrolases"/>
    <property type="match status" value="1"/>
</dbReference>
<reference evidence="3 4" key="1">
    <citation type="submission" date="2019-04" db="EMBL/GenBank/DDBJ databases">
        <title>Genome sequence of Pelagicola litoralis CL-ES2.</title>
        <authorList>
            <person name="Cao J."/>
        </authorList>
    </citation>
    <scope>NUCLEOTIDE SEQUENCE [LARGE SCALE GENOMIC DNA]</scope>
    <source>
        <strain evidence="3 4">CL-ES2</strain>
    </source>
</reference>
<accession>A0A4U7N6W9</accession>
<dbReference type="AlphaFoldDB" id="A0A4U7N6W9"/>
<dbReference type="Gene3D" id="3.40.50.300">
    <property type="entry name" value="P-loop containing nucleotide triphosphate hydrolases"/>
    <property type="match status" value="1"/>
</dbReference>
<dbReference type="Proteomes" id="UP000306575">
    <property type="component" value="Unassembled WGS sequence"/>
</dbReference>
<evidence type="ECO:0000313" key="4">
    <source>
        <dbReference type="Proteomes" id="UP000306575"/>
    </source>
</evidence>
<feature type="repeat" description="TPR" evidence="2">
    <location>
        <begin position="251"/>
        <end position="284"/>
    </location>
</feature>
<sequence>MKPNAHSTGSPVNRRLRQARTHHTKTLCPRTRHPPCGAAFGNVIANLLHISTPCPPRNVSSENSFAARGRPLERLDMAVTLQQNIQKVMGYMNSGQFSAAAKAAKAAMRKFPAEANFANMVGMATAQGGNPRDAISYFSKALKMRPSDQDMQNNLIQALVMSDQHPKANELIDKLVPKRSDPSPLLQLRAISFVRRGMPHEAIQASSDVIKANPKMALAYTLRGISYTDLGQDADAVADFETAHKLAPNDPDPLANMGLPLSRMGRHDDAMLAVEKALAMRPNHANALHRYAVQLTESGRMPEAIAAYHRLLQVDPLHGEGFSELVKTQSAEENLKLMPALKSALAKVPKKAPAQVFLNLAMGNLLFQQKEHDKAAAYLKTSNKLEAPRRPYDLEAAIAEYEHIKALFPVGSDQPENSSHLDPRPIFVIGQPRSGTTLSEMILSAHASVESLGELPFVGRLASAALDTNTFDPAGFATEFREALPELPQGTTAFVDKMPANYRYVGFLLQAFPNAKIIHIDRDPRDVALSMWRVNFPSGWMNFSYDLKAMAENANLYRRYMAHWSEVYGDRILTMAYQDIVNDVEAASRKMAAFCDLEWQADMASPERNTATVRTASVVQVREGVHKKSLGGWRVMEHTLQPFIDGLDPALWPDLK</sequence>
<dbReference type="Pfam" id="PF14559">
    <property type="entry name" value="TPR_19"/>
    <property type="match status" value="2"/>
</dbReference>
<comment type="caution">
    <text evidence="3">The sequence shown here is derived from an EMBL/GenBank/DDBJ whole genome shotgun (WGS) entry which is preliminary data.</text>
</comment>
<dbReference type="Gene3D" id="1.25.40.10">
    <property type="entry name" value="Tetratricopeptide repeat domain"/>
    <property type="match status" value="1"/>
</dbReference>
<name>A0A4U7N6W9_9RHOB</name>
<dbReference type="PANTHER" id="PTHR12788">
    <property type="entry name" value="PROTEIN-TYROSINE SULFOTRANSFERASE 2"/>
    <property type="match status" value="1"/>
</dbReference>
<feature type="repeat" description="TPR" evidence="2">
    <location>
        <begin position="115"/>
        <end position="148"/>
    </location>
</feature>
<evidence type="ECO:0000256" key="2">
    <source>
        <dbReference type="PROSITE-ProRule" id="PRU00339"/>
    </source>
</evidence>
<dbReference type="SMART" id="SM00028">
    <property type="entry name" value="TPR"/>
    <property type="match status" value="6"/>
</dbReference>
<dbReference type="PROSITE" id="PS50005">
    <property type="entry name" value="TPR"/>
    <property type="match status" value="4"/>
</dbReference>
<dbReference type="InterPro" id="IPR026634">
    <property type="entry name" value="TPST-like"/>
</dbReference>
<keyword evidence="4" id="KW-1185">Reference proteome</keyword>
<dbReference type="InterPro" id="IPR019734">
    <property type="entry name" value="TPR_rpt"/>
</dbReference>
<organism evidence="3 4">
    <name type="scientific">Shimia litoralis</name>
    <dbReference type="NCBI Taxonomy" id="420403"/>
    <lineage>
        <taxon>Bacteria</taxon>
        <taxon>Pseudomonadati</taxon>
        <taxon>Pseudomonadota</taxon>
        <taxon>Alphaproteobacteria</taxon>
        <taxon>Rhodobacterales</taxon>
        <taxon>Roseobacteraceae</taxon>
    </lineage>
</organism>
<dbReference type="InterPro" id="IPR027417">
    <property type="entry name" value="P-loop_NTPase"/>
</dbReference>
<proteinExistence type="predicted"/>
<evidence type="ECO:0000256" key="1">
    <source>
        <dbReference type="ARBA" id="ARBA00022679"/>
    </source>
</evidence>
<keyword evidence="2" id="KW-0802">TPR repeat</keyword>
<dbReference type="EMBL" id="SULI01000004">
    <property type="protein sequence ID" value="TKZ21468.1"/>
    <property type="molecule type" value="Genomic_DNA"/>
</dbReference>
<dbReference type="PANTHER" id="PTHR12788:SF10">
    <property type="entry name" value="PROTEIN-TYROSINE SULFOTRANSFERASE"/>
    <property type="match status" value="1"/>
</dbReference>
<dbReference type="SUPFAM" id="SSF48452">
    <property type="entry name" value="TPR-like"/>
    <property type="match status" value="2"/>
</dbReference>
<evidence type="ECO:0000313" key="3">
    <source>
        <dbReference type="EMBL" id="TKZ21468.1"/>
    </source>
</evidence>
<dbReference type="InterPro" id="IPR011990">
    <property type="entry name" value="TPR-like_helical_dom_sf"/>
</dbReference>
<dbReference type="GO" id="GO:0008476">
    <property type="term" value="F:protein-tyrosine sulfotransferase activity"/>
    <property type="evidence" value="ECO:0007669"/>
    <property type="project" value="InterPro"/>
</dbReference>
<dbReference type="Pfam" id="PF13469">
    <property type="entry name" value="Sulfotransfer_3"/>
    <property type="match status" value="1"/>
</dbReference>